<organism evidence="3 4">
    <name type="scientific">Fistulifera solaris</name>
    <name type="common">Oleaginous diatom</name>
    <dbReference type="NCBI Taxonomy" id="1519565"/>
    <lineage>
        <taxon>Eukaryota</taxon>
        <taxon>Sar</taxon>
        <taxon>Stramenopiles</taxon>
        <taxon>Ochrophyta</taxon>
        <taxon>Bacillariophyta</taxon>
        <taxon>Bacillariophyceae</taxon>
        <taxon>Bacillariophycidae</taxon>
        <taxon>Naviculales</taxon>
        <taxon>Naviculaceae</taxon>
        <taxon>Fistulifera</taxon>
    </lineage>
</organism>
<dbReference type="AlphaFoldDB" id="A0A1Z5J873"/>
<evidence type="ECO:0000313" key="3">
    <source>
        <dbReference type="EMBL" id="GAX09971.1"/>
    </source>
</evidence>
<sequence>MVRFLLFSSLIYFVTLMPSVESHGGLVSPRSRNEVANAEGTTGAKQGVPPKEYCWHCLNRNSGVCGKGEANDYDKWLDSTGVPMPWRPQATYQRGQVITVETEITAHHWGHIELRACPKGRQSTQACLDSYPLEFVQDVDYGLPQDPDYPERGYLAGRHLSYTMKFRLPSNLVGSQVLLQWRYITSNSCLPPGYVDYYAGIPADIGRSNLSLRQCTLPYSTDGLGYPEQFWNCAEIAVLDGSSPSPPVATPVAAPVKAPVATPVKAPVAAPVSSPVKAPVAAPTTCVPRYQNCRSRPCCSGLTCKKFSTYFSQCL</sequence>
<dbReference type="InterPro" id="IPR004302">
    <property type="entry name" value="Cellulose/chitin-bd_N"/>
</dbReference>
<feature type="signal peptide" evidence="1">
    <location>
        <begin position="1"/>
        <end position="22"/>
    </location>
</feature>
<dbReference type="Proteomes" id="UP000198406">
    <property type="component" value="Unassembled WGS sequence"/>
</dbReference>
<dbReference type="InParanoid" id="A0A1Z5J873"/>
<dbReference type="EMBL" id="BDSP01000013">
    <property type="protein sequence ID" value="GAX09971.1"/>
    <property type="molecule type" value="Genomic_DNA"/>
</dbReference>
<proteinExistence type="predicted"/>
<dbReference type="OrthoDB" id="47267at2759"/>
<comment type="caution">
    <text evidence="3">The sequence shown here is derived from an EMBL/GenBank/DDBJ whole genome shotgun (WGS) entry which is preliminary data.</text>
</comment>
<dbReference type="Pfam" id="PF03067">
    <property type="entry name" value="LPMO_10"/>
    <property type="match status" value="1"/>
</dbReference>
<feature type="domain" description="Chitin-binding type-4" evidence="2">
    <location>
        <begin position="23"/>
        <end position="236"/>
    </location>
</feature>
<accession>A0A1Z5J873</accession>
<keyword evidence="4" id="KW-1185">Reference proteome</keyword>
<evidence type="ECO:0000256" key="1">
    <source>
        <dbReference type="SAM" id="SignalP"/>
    </source>
</evidence>
<evidence type="ECO:0000313" key="4">
    <source>
        <dbReference type="Proteomes" id="UP000198406"/>
    </source>
</evidence>
<protein>
    <recommendedName>
        <fullName evidence="2">Chitin-binding type-4 domain-containing protein</fullName>
    </recommendedName>
</protein>
<feature type="chain" id="PRO_5012735264" description="Chitin-binding type-4 domain-containing protein" evidence="1">
    <location>
        <begin position="23"/>
        <end position="315"/>
    </location>
</feature>
<keyword evidence="1" id="KW-0732">Signal</keyword>
<evidence type="ECO:0000259" key="2">
    <source>
        <dbReference type="Pfam" id="PF03067"/>
    </source>
</evidence>
<gene>
    <name evidence="3" type="ORF">FisN_11Lu039</name>
</gene>
<name>A0A1Z5J873_FISSO</name>
<reference evidence="3 4" key="1">
    <citation type="journal article" date="2015" name="Plant Cell">
        <title>Oil accumulation by the oleaginous diatom Fistulifera solaris as revealed by the genome and transcriptome.</title>
        <authorList>
            <person name="Tanaka T."/>
            <person name="Maeda Y."/>
            <person name="Veluchamy A."/>
            <person name="Tanaka M."/>
            <person name="Abida H."/>
            <person name="Marechal E."/>
            <person name="Bowler C."/>
            <person name="Muto M."/>
            <person name="Sunaga Y."/>
            <person name="Tanaka M."/>
            <person name="Yoshino T."/>
            <person name="Taniguchi T."/>
            <person name="Fukuda Y."/>
            <person name="Nemoto M."/>
            <person name="Matsumoto M."/>
            <person name="Wong P.S."/>
            <person name="Aburatani S."/>
            <person name="Fujibuchi W."/>
        </authorList>
    </citation>
    <scope>NUCLEOTIDE SEQUENCE [LARGE SCALE GENOMIC DNA]</scope>
    <source>
        <strain evidence="3 4">JPCC DA0580</strain>
    </source>
</reference>